<evidence type="ECO:0000313" key="4">
    <source>
        <dbReference type="Proteomes" id="UP000186922"/>
    </source>
</evidence>
<proteinExistence type="predicted"/>
<sequence length="267" mass="28046">MEMRVQNSKTRTIPTHRRDLPASNYGSFPTSPAAKPASYNISGPSAVPCHPDTNPAVIGRCLGVADLSSCSGPYASVASSAQCTVSELLPSSGELPDQAMIVAEAMVHRCGVPNGDPGLLTTVQSFELSVTPSSSRRTFVKAGRRGVSVSNVIGKRRMKVADKIVGGREAPNGAGYLYWQNESRTTWFCGGTIVGSRTIITAAHCLVDTTVAQYNASRHSISIQIGAKSRSLHDGPPFYPDVVSGCGQELRNPSTSGPTGGVLAQRA</sequence>
<dbReference type="InterPro" id="IPR043504">
    <property type="entry name" value="Peptidase_S1_PA_chymotrypsin"/>
</dbReference>
<dbReference type="InterPro" id="IPR009003">
    <property type="entry name" value="Peptidase_S1_PA"/>
</dbReference>
<evidence type="ECO:0000259" key="2">
    <source>
        <dbReference type="Pfam" id="PF00089"/>
    </source>
</evidence>
<name>A0A1D1UX06_RAMVA</name>
<dbReference type="GO" id="GO:0004252">
    <property type="term" value="F:serine-type endopeptidase activity"/>
    <property type="evidence" value="ECO:0007669"/>
    <property type="project" value="InterPro"/>
</dbReference>
<dbReference type="Proteomes" id="UP000186922">
    <property type="component" value="Unassembled WGS sequence"/>
</dbReference>
<protein>
    <recommendedName>
        <fullName evidence="2">Peptidase S1 domain-containing protein</fullName>
    </recommendedName>
</protein>
<comment type="caution">
    <text evidence="3">The sequence shown here is derived from an EMBL/GenBank/DDBJ whole genome shotgun (WGS) entry which is preliminary data.</text>
</comment>
<evidence type="ECO:0000256" key="1">
    <source>
        <dbReference type="SAM" id="MobiDB-lite"/>
    </source>
</evidence>
<accession>A0A1D1UX06</accession>
<dbReference type="GO" id="GO:0006508">
    <property type="term" value="P:proteolysis"/>
    <property type="evidence" value="ECO:0007669"/>
    <property type="project" value="InterPro"/>
</dbReference>
<feature type="domain" description="Peptidase S1" evidence="2">
    <location>
        <begin position="164"/>
        <end position="224"/>
    </location>
</feature>
<feature type="compositionally biased region" description="Polar residues" evidence="1">
    <location>
        <begin position="1"/>
        <end position="13"/>
    </location>
</feature>
<evidence type="ECO:0000313" key="3">
    <source>
        <dbReference type="EMBL" id="GAU91797.1"/>
    </source>
</evidence>
<dbReference type="OrthoDB" id="7315458at2759"/>
<dbReference type="Gene3D" id="2.40.10.10">
    <property type="entry name" value="Trypsin-like serine proteases"/>
    <property type="match status" value="1"/>
</dbReference>
<dbReference type="PROSITE" id="PS00134">
    <property type="entry name" value="TRYPSIN_HIS"/>
    <property type="match status" value="1"/>
</dbReference>
<gene>
    <name evidence="3" type="primary">RvY_03987</name>
    <name evidence="3" type="synonym">RvY_03987.1</name>
    <name evidence="3" type="ORF">RvY_03987-1</name>
</gene>
<dbReference type="AlphaFoldDB" id="A0A1D1UX06"/>
<organism evidence="3 4">
    <name type="scientific">Ramazzottius varieornatus</name>
    <name type="common">Water bear</name>
    <name type="synonym">Tardigrade</name>
    <dbReference type="NCBI Taxonomy" id="947166"/>
    <lineage>
        <taxon>Eukaryota</taxon>
        <taxon>Metazoa</taxon>
        <taxon>Ecdysozoa</taxon>
        <taxon>Tardigrada</taxon>
        <taxon>Eutardigrada</taxon>
        <taxon>Parachela</taxon>
        <taxon>Hypsibioidea</taxon>
        <taxon>Ramazzottiidae</taxon>
        <taxon>Ramazzottius</taxon>
    </lineage>
</organism>
<dbReference type="EMBL" id="BDGG01000002">
    <property type="protein sequence ID" value="GAU91797.1"/>
    <property type="molecule type" value="Genomic_DNA"/>
</dbReference>
<dbReference type="InterPro" id="IPR018114">
    <property type="entry name" value="TRYPSIN_HIS"/>
</dbReference>
<dbReference type="SUPFAM" id="SSF50494">
    <property type="entry name" value="Trypsin-like serine proteases"/>
    <property type="match status" value="1"/>
</dbReference>
<dbReference type="InterPro" id="IPR001254">
    <property type="entry name" value="Trypsin_dom"/>
</dbReference>
<dbReference type="Pfam" id="PF00089">
    <property type="entry name" value="Trypsin"/>
    <property type="match status" value="1"/>
</dbReference>
<reference evidence="3 4" key="1">
    <citation type="journal article" date="2016" name="Nat. Commun.">
        <title>Extremotolerant tardigrade genome and improved radiotolerance of human cultured cells by tardigrade-unique protein.</title>
        <authorList>
            <person name="Hashimoto T."/>
            <person name="Horikawa D.D."/>
            <person name="Saito Y."/>
            <person name="Kuwahara H."/>
            <person name="Kozuka-Hata H."/>
            <person name="Shin-I T."/>
            <person name="Minakuchi Y."/>
            <person name="Ohishi K."/>
            <person name="Motoyama A."/>
            <person name="Aizu T."/>
            <person name="Enomoto A."/>
            <person name="Kondo K."/>
            <person name="Tanaka S."/>
            <person name="Hara Y."/>
            <person name="Koshikawa S."/>
            <person name="Sagara H."/>
            <person name="Miura T."/>
            <person name="Yokobori S."/>
            <person name="Miyagawa K."/>
            <person name="Suzuki Y."/>
            <person name="Kubo T."/>
            <person name="Oyama M."/>
            <person name="Kohara Y."/>
            <person name="Fujiyama A."/>
            <person name="Arakawa K."/>
            <person name="Katayama T."/>
            <person name="Toyoda A."/>
            <person name="Kunieda T."/>
        </authorList>
    </citation>
    <scope>NUCLEOTIDE SEQUENCE [LARGE SCALE GENOMIC DNA]</scope>
    <source>
        <strain evidence="3 4">YOKOZUNA-1</strain>
    </source>
</reference>
<keyword evidence="4" id="KW-1185">Reference proteome</keyword>
<feature type="region of interest" description="Disordered" evidence="1">
    <location>
        <begin position="1"/>
        <end position="37"/>
    </location>
</feature>